<evidence type="ECO:0000313" key="4">
    <source>
        <dbReference type="EMBL" id="KAK5535178.1"/>
    </source>
</evidence>
<dbReference type="Pfam" id="PF00144">
    <property type="entry name" value="Beta-lactamase"/>
    <property type="match status" value="1"/>
</dbReference>
<dbReference type="PANTHER" id="PTHR43283:SF17">
    <property type="entry name" value="(LOVD), PUTATIVE (AFU_ORTHOLOGUE AFUA_5G00920)-RELATED"/>
    <property type="match status" value="1"/>
</dbReference>
<feature type="domain" description="Beta-lactamase-related" evidence="3">
    <location>
        <begin position="50"/>
        <end position="399"/>
    </location>
</feature>
<reference evidence="4 5" key="1">
    <citation type="submission" date="2023-06" db="EMBL/GenBank/DDBJ databases">
        <title>Black Yeasts Isolated from many extreme environments.</title>
        <authorList>
            <person name="Coleine C."/>
            <person name="Stajich J.E."/>
            <person name="Selbmann L."/>
        </authorList>
    </citation>
    <scope>NUCLEOTIDE SEQUENCE [LARGE SCALE GENOMIC DNA]</scope>
    <source>
        <strain evidence="4 5">CCFEE 5887</strain>
    </source>
</reference>
<keyword evidence="5" id="KW-1185">Reference proteome</keyword>
<evidence type="ECO:0000259" key="3">
    <source>
        <dbReference type="Pfam" id="PF00144"/>
    </source>
</evidence>
<comment type="similarity">
    <text evidence="1">Belongs to the class-A beta-lactamase family.</text>
</comment>
<dbReference type="Proteomes" id="UP001345827">
    <property type="component" value="Unassembled WGS sequence"/>
</dbReference>
<evidence type="ECO:0000313" key="5">
    <source>
        <dbReference type="Proteomes" id="UP001345827"/>
    </source>
</evidence>
<dbReference type="InterPro" id="IPR012338">
    <property type="entry name" value="Beta-lactam/transpept-like"/>
</dbReference>
<dbReference type="EMBL" id="JAXLQG010000010">
    <property type="protein sequence ID" value="KAK5535178.1"/>
    <property type="molecule type" value="Genomic_DNA"/>
</dbReference>
<name>A0AAV9Q4U7_9PEZI</name>
<dbReference type="Gene3D" id="3.40.710.10">
    <property type="entry name" value="DD-peptidase/beta-lactamase superfamily"/>
    <property type="match status" value="1"/>
</dbReference>
<protein>
    <recommendedName>
        <fullName evidence="3">Beta-lactamase-related domain-containing protein</fullName>
    </recommendedName>
</protein>
<dbReference type="GO" id="GO:0016787">
    <property type="term" value="F:hydrolase activity"/>
    <property type="evidence" value="ECO:0007669"/>
    <property type="project" value="UniProtKB-KW"/>
</dbReference>
<keyword evidence="2" id="KW-0378">Hydrolase</keyword>
<comment type="caution">
    <text evidence="4">The sequence shown here is derived from an EMBL/GenBank/DDBJ whole genome shotgun (WGS) entry which is preliminary data.</text>
</comment>
<organism evidence="4 5">
    <name type="scientific">Vermiconidia calcicola</name>
    <dbReference type="NCBI Taxonomy" id="1690605"/>
    <lineage>
        <taxon>Eukaryota</taxon>
        <taxon>Fungi</taxon>
        <taxon>Dikarya</taxon>
        <taxon>Ascomycota</taxon>
        <taxon>Pezizomycotina</taxon>
        <taxon>Dothideomycetes</taxon>
        <taxon>Dothideomycetidae</taxon>
        <taxon>Mycosphaerellales</taxon>
        <taxon>Extremaceae</taxon>
        <taxon>Vermiconidia</taxon>
    </lineage>
</organism>
<dbReference type="SUPFAM" id="SSF56601">
    <property type="entry name" value="beta-lactamase/transpeptidase-like"/>
    <property type="match status" value="1"/>
</dbReference>
<gene>
    <name evidence="4" type="ORF">LTR25_006186</name>
</gene>
<dbReference type="InterPro" id="IPR050789">
    <property type="entry name" value="Diverse_Enzym_Activities"/>
</dbReference>
<evidence type="ECO:0000256" key="1">
    <source>
        <dbReference type="ARBA" id="ARBA00009009"/>
    </source>
</evidence>
<dbReference type="InterPro" id="IPR001466">
    <property type="entry name" value="Beta-lactam-related"/>
</dbReference>
<proteinExistence type="inferred from homology"/>
<evidence type="ECO:0000256" key="2">
    <source>
        <dbReference type="ARBA" id="ARBA00022801"/>
    </source>
</evidence>
<accession>A0AAV9Q4U7</accession>
<dbReference type="AlphaFoldDB" id="A0AAV9Q4U7"/>
<sequence length="417" mass="45942">MSQAEFESVITKAVSDRVVSGAACVAGRRDGNRAITLVQDIHGFANDEVIPGTVFYEKAFGKTGAEADALKMQPDTVVWVASCTKLLTSISALQCVERGLLHLDKPVSEVLAEFNSPDVLTGFDDGGKPILRKSTRIPTLRQMLTHSSGQGYYGMAPLLNRYWSDVLAREPDFANSSVRYSCDLPLLFEPGERWEYGGSIDWVGKMVERVNGNVKLGEYMKKNIWDVLGMTLTTFRPLEHDDVMSRMGGRTSRDESGKITVDSSGWFPIVPDLEDDYGGNGLYTCASDYVKVLMSLLVDDGKLLKSQTVAEFFKPQLDDGRHITEYLVKGPYSAALLSGLPPDSQFNHALGGALVTNVVEGQHERGTMFWGGLPNSFWFIDRVRGVCGIYVSYFFPPGDSVTRALNTSFQKFVHASP</sequence>
<dbReference type="PANTHER" id="PTHR43283">
    <property type="entry name" value="BETA-LACTAMASE-RELATED"/>
    <property type="match status" value="1"/>
</dbReference>